<proteinExistence type="predicted"/>
<evidence type="ECO:0000313" key="2">
    <source>
        <dbReference type="EMBL" id="KER19696.1"/>
    </source>
</evidence>
<evidence type="ECO:0000256" key="1">
    <source>
        <dbReference type="SAM" id="MobiDB-lite"/>
    </source>
</evidence>
<dbReference type="KEGG" id="ovi:T265_11600"/>
<keyword evidence="3" id="KW-1185">Reference proteome</keyword>
<feature type="region of interest" description="Disordered" evidence="1">
    <location>
        <begin position="51"/>
        <end position="77"/>
    </location>
</feature>
<dbReference type="EMBL" id="KL597153">
    <property type="protein sequence ID" value="KER19696.1"/>
    <property type="molecule type" value="Genomic_DNA"/>
</dbReference>
<name>A0A074YY50_OPIVI</name>
<dbReference type="RefSeq" id="XP_009176557.1">
    <property type="nucleotide sequence ID" value="XM_009178293.1"/>
</dbReference>
<gene>
    <name evidence="2" type="ORF">T265_11600</name>
</gene>
<protein>
    <submittedName>
        <fullName evidence="2">Uncharacterized protein</fullName>
    </submittedName>
</protein>
<dbReference type="Proteomes" id="UP000054324">
    <property type="component" value="Unassembled WGS sequence"/>
</dbReference>
<sequence length="77" mass="8266">AALPIPIVLADTSPTPFCDALWVQIPLRGSDSLLLEAPSPVLLAWTSNYSMGPKSDRSWSTPTKLSTQDARKTSPSL</sequence>
<evidence type="ECO:0000313" key="3">
    <source>
        <dbReference type="Proteomes" id="UP000054324"/>
    </source>
</evidence>
<dbReference type="GeneID" id="20325768"/>
<dbReference type="OrthoDB" id="6275512at2759"/>
<organism evidence="2 3">
    <name type="scientific">Opisthorchis viverrini</name>
    <name type="common">Southeast Asian liver fluke</name>
    <dbReference type="NCBI Taxonomy" id="6198"/>
    <lineage>
        <taxon>Eukaryota</taxon>
        <taxon>Metazoa</taxon>
        <taxon>Spiralia</taxon>
        <taxon>Lophotrochozoa</taxon>
        <taxon>Platyhelminthes</taxon>
        <taxon>Trematoda</taxon>
        <taxon>Digenea</taxon>
        <taxon>Opisthorchiida</taxon>
        <taxon>Opisthorchiata</taxon>
        <taxon>Opisthorchiidae</taxon>
        <taxon>Opisthorchis</taxon>
    </lineage>
</organism>
<reference evidence="2 3" key="1">
    <citation type="submission" date="2013-11" db="EMBL/GenBank/DDBJ databases">
        <title>Opisthorchis viverrini - life in the bile duct.</title>
        <authorList>
            <person name="Young N.D."/>
            <person name="Nagarajan N."/>
            <person name="Lin S.J."/>
            <person name="Korhonen P.K."/>
            <person name="Jex A.R."/>
            <person name="Hall R.S."/>
            <person name="Safavi-Hemami H."/>
            <person name="Kaewkong W."/>
            <person name="Bertrand D."/>
            <person name="Gao S."/>
            <person name="Seet Q."/>
            <person name="Wongkham S."/>
            <person name="Teh B.T."/>
            <person name="Wongkham C."/>
            <person name="Intapan P.M."/>
            <person name="Maleewong W."/>
            <person name="Yang X."/>
            <person name="Hu M."/>
            <person name="Wang Z."/>
            <person name="Hofmann A."/>
            <person name="Sternberg P.W."/>
            <person name="Tan P."/>
            <person name="Wang J."/>
            <person name="Gasser R.B."/>
        </authorList>
    </citation>
    <scope>NUCLEOTIDE SEQUENCE [LARGE SCALE GENOMIC DNA]</scope>
</reference>
<accession>A0A074YY50</accession>
<dbReference type="AlphaFoldDB" id="A0A074YY50"/>
<feature type="non-terminal residue" evidence="2">
    <location>
        <position position="1"/>
    </location>
</feature>
<dbReference type="CTD" id="20325768"/>
<feature type="compositionally biased region" description="Polar residues" evidence="1">
    <location>
        <begin position="58"/>
        <end position="77"/>
    </location>
</feature>
<feature type="non-terminal residue" evidence="2">
    <location>
        <position position="77"/>
    </location>
</feature>